<evidence type="ECO:0000259" key="1">
    <source>
        <dbReference type="SMART" id="SM00651"/>
    </source>
</evidence>
<proteinExistence type="predicted"/>
<dbReference type="InterPro" id="IPR010920">
    <property type="entry name" value="LSM_dom_sf"/>
</dbReference>
<accession>A0ABP0EFL7</accession>
<dbReference type="SMART" id="SM00651">
    <property type="entry name" value="Sm"/>
    <property type="match status" value="1"/>
</dbReference>
<evidence type="ECO:0000313" key="3">
    <source>
        <dbReference type="Proteomes" id="UP001497600"/>
    </source>
</evidence>
<protein>
    <recommendedName>
        <fullName evidence="1">Sm domain-containing protein</fullName>
    </recommendedName>
</protein>
<dbReference type="Proteomes" id="UP001497600">
    <property type="component" value="Chromosome F"/>
</dbReference>
<feature type="domain" description="Sm" evidence="1">
    <location>
        <begin position="8"/>
        <end position="78"/>
    </location>
</feature>
<dbReference type="Gene3D" id="2.30.30.100">
    <property type="match status" value="1"/>
</dbReference>
<keyword evidence="3" id="KW-1185">Reference proteome</keyword>
<dbReference type="EMBL" id="OZ004258">
    <property type="protein sequence ID" value="CAK7911330.1"/>
    <property type="molecule type" value="Genomic_DNA"/>
</dbReference>
<dbReference type="Pfam" id="PF01423">
    <property type="entry name" value="LSM"/>
    <property type="match status" value="1"/>
</dbReference>
<dbReference type="SUPFAM" id="SSF50182">
    <property type="entry name" value="Sm-like ribonucleoproteins"/>
    <property type="match status" value="1"/>
</dbReference>
<reference evidence="2 3" key="1">
    <citation type="submission" date="2024-01" db="EMBL/GenBank/DDBJ databases">
        <authorList>
            <consortium name="Genoscope - CEA"/>
            <person name="William W."/>
        </authorList>
    </citation>
    <scope>NUCLEOTIDE SEQUENCE [LARGE SCALE GENOMIC DNA]</scope>
    <source>
        <strain evidence="2 3">29B2s-10</strain>
    </source>
</reference>
<sequence length="83" mass="9033">MSDSGTPPHPSVFIGTTLKVQLKNTRTLDGVLTAIDPFGNLLLGDVWETSKDLLNGSEHKRELGLVSIPKESVHKVLRATKRA</sequence>
<evidence type="ECO:0000313" key="2">
    <source>
        <dbReference type="EMBL" id="CAK7911330.1"/>
    </source>
</evidence>
<organism evidence="2 3">
    <name type="scientific">[Candida] anglica</name>
    <dbReference type="NCBI Taxonomy" id="148631"/>
    <lineage>
        <taxon>Eukaryota</taxon>
        <taxon>Fungi</taxon>
        <taxon>Dikarya</taxon>
        <taxon>Ascomycota</taxon>
        <taxon>Saccharomycotina</taxon>
        <taxon>Pichiomycetes</taxon>
        <taxon>Debaryomycetaceae</taxon>
        <taxon>Kurtzmaniella</taxon>
    </lineage>
</organism>
<dbReference type="CDD" id="cd06168">
    <property type="entry name" value="LSMD1"/>
    <property type="match status" value="1"/>
</dbReference>
<gene>
    <name evidence="2" type="ORF">CAAN4_F01981</name>
</gene>
<dbReference type="InterPro" id="IPR001163">
    <property type="entry name" value="Sm_dom_euk/arc"/>
</dbReference>
<dbReference type="InterPro" id="IPR034110">
    <property type="entry name" value="LSMD1_Sm"/>
</dbReference>
<name>A0ABP0EFL7_9ASCO</name>